<dbReference type="RefSeq" id="WP_152777019.1">
    <property type="nucleotide sequence ID" value="NZ_VJZC01000636.1"/>
</dbReference>
<proteinExistence type="predicted"/>
<dbReference type="InterPro" id="IPR018727">
    <property type="entry name" value="DUF2267"/>
</dbReference>
<evidence type="ECO:0000313" key="3">
    <source>
        <dbReference type="Proteomes" id="UP000400924"/>
    </source>
</evidence>
<dbReference type="OrthoDB" id="952780at2"/>
<dbReference type="EMBL" id="VJZC01000636">
    <property type="protein sequence ID" value="MPY63775.1"/>
    <property type="molecule type" value="Genomic_DNA"/>
</dbReference>
<dbReference type="Gene3D" id="1.10.490.110">
    <property type="entry name" value="Uncharacterized conserved protein DUF2267"/>
    <property type="match status" value="1"/>
</dbReference>
<reference evidence="2 3" key="1">
    <citation type="submission" date="2019-07" db="EMBL/GenBank/DDBJ databases">
        <title>New species of Amycolatopsis and Streptomyces.</title>
        <authorList>
            <person name="Duangmal K."/>
            <person name="Teo W.F.A."/>
            <person name="Lipun K."/>
        </authorList>
    </citation>
    <scope>NUCLEOTIDE SEQUENCE [LARGE SCALE GENOMIC DNA]</scope>
    <source>
        <strain evidence="2 3">NBRC 106415</strain>
    </source>
</reference>
<gene>
    <name evidence="2" type="ORF">FNH08_43435</name>
</gene>
<organism evidence="2 3">
    <name type="scientific">Streptomyces spongiae</name>
    <dbReference type="NCBI Taxonomy" id="565072"/>
    <lineage>
        <taxon>Bacteria</taxon>
        <taxon>Bacillati</taxon>
        <taxon>Actinomycetota</taxon>
        <taxon>Actinomycetes</taxon>
        <taxon>Kitasatosporales</taxon>
        <taxon>Streptomycetaceae</taxon>
        <taxon>Streptomyces</taxon>
    </lineage>
</organism>
<dbReference type="Proteomes" id="UP000400924">
    <property type="component" value="Unassembled WGS sequence"/>
</dbReference>
<comment type="caution">
    <text evidence="2">The sequence shown here is derived from an EMBL/GenBank/DDBJ whole genome shotgun (WGS) entry which is preliminary data.</text>
</comment>
<keyword evidence="3" id="KW-1185">Reference proteome</keyword>
<evidence type="ECO:0000313" key="2">
    <source>
        <dbReference type="EMBL" id="MPY63775.1"/>
    </source>
</evidence>
<accession>A0A5N8XYI7</accession>
<dbReference type="Pfam" id="PF10025">
    <property type="entry name" value="DUF2267"/>
    <property type="match status" value="1"/>
</dbReference>
<protein>
    <submittedName>
        <fullName evidence="2">DUF2267 domain-containing protein</fullName>
    </submittedName>
</protein>
<dbReference type="AlphaFoldDB" id="A0A5N8XYI7"/>
<name>A0A5N8XYI7_9ACTN</name>
<sequence length="158" mass="16899">MTPTTRPQSSTTPTTPRDPVNTPSARSTWEELVEAVRATGRYRTTAEAARVTRVVLSALGGQLTGDERAELARSLPEEAARPLASEVPLSRPLTAPEFVDNVATRIEGATPDTARWDVSSVLGTLPQRAGTQLIDRVLTQLPPGYALLFGIPKLTPAS</sequence>
<feature type="compositionally biased region" description="Low complexity" evidence="1">
    <location>
        <begin position="1"/>
        <end position="17"/>
    </location>
</feature>
<dbReference type="InterPro" id="IPR038282">
    <property type="entry name" value="DUF2267_sf"/>
</dbReference>
<evidence type="ECO:0000256" key="1">
    <source>
        <dbReference type="SAM" id="MobiDB-lite"/>
    </source>
</evidence>
<feature type="region of interest" description="Disordered" evidence="1">
    <location>
        <begin position="1"/>
        <end position="28"/>
    </location>
</feature>